<dbReference type="PANTHER" id="PTHR45953">
    <property type="entry name" value="IDURONATE 2-SULFATASE"/>
    <property type="match status" value="1"/>
</dbReference>
<dbReference type="Gene3D" id="3.40.720.10">
    <property type="entry name" value="Alkaline Phosphatase, subunit A"/>
    <property type="match status" value="1"/>
</dbReference>
<comment type="similarity">
    <text evidence="2">Belongs to the sulfatase family.</text>
</comment>
<dbReference type="InterPro" id="IPR017850">
    <property type="entry name" value="Alkaline_phosphatase_core_sf"/>
</dbReference>
<evidence type="ECO:0000256" key="3">
    <source>
        <dbReference type="ARBA" id="ARBA00022723"/>
    </source>
</evidence>
<proteinExistence type="inferred from homology"/>
<evidence type="ECO:0000256" key="1">
    <source>
        <dbReference type="ARBA" id="ARBA00001913"/>
    </source>
</evidence>
<sequence>MKIFFKSKAILALAILFTCLSTNAEDSKQQKSHDKPNILFIAFDDLRPLIGAYGEPEPITPNLDAFAKDSVLFNKAYVSYPLCNPSRASMLTGVRFDLQSDNWKDNKHPKLIAKQDTWPGVLKDNGYWTATRGKLYHGKIPGNDKSSWDIGGKFWGKIQDGGPEILKKIVEMGGREDQIQIYKDKGAGPGSLMYAAVDGPDEILNDGKVAKDVIDFIKNKRDKNKPFMIASGFARPHMPWVAPKKYFDMYPEDAGKLAPFPKGAKAAFDMEKYKSKTRDHGWNEGVDDKTAQKLIRGYMASTTYADAQMGKVIQALKEEGLYENTVIVVWGDHGYHLTDHGLWRKNTPFLISLRSPLMIKTPSTRGGQVVENIVQNIDIYPTLMELTGSKIDKNIKLHGKSLVPLLHNEEVDWQNIAHTSAKGSHGVITDKYRFTQMKDGELHLYDLEQDPHEWNNLASDAKYASLIKDFLGKMSKVVWNKP</sequence>
<dbReference type="RefSeq" id="WP_348388324.1">
    <property type="nucleotide sequence ID" value="NZ_CP134146.1"/>
</dbReference>
<protein>
    <submittedName>
        <fullName evidence="9">Sulfatase</fullName>
    </submittedName>
</protein>
<keyword evidence="6" id="KW-0106">Calcium</keyword>
<evidence type="ECO:0000256" key="5">
    <source>
        <dbReference type="ARBA" id="ARBA00022801"/>
    </source>
</evidence>
<dbReference type="PANTHER" id="PTHR45953:SF1">
    <property type="entry name" value="IDURONATE 2-SULFATASE"/>
    <property type="match status" value="1"/>
</dbReference>
<dbReference type="Proteomes" id="UP001248581">
    <property type="component" value="Chromosome"/>
</dbReference>
<dbReference type="EMBL" id="CP134146">
    <property type="protein sequence ID" value="WNC69180.1"/>
    <property type="molecule type" value="Genomic_DNA"/>
</dbReference>
<dbReference type="InterPro" id="IPR000917">
    <property type="entry name" value="Sulfatase_N"/>
</dbReference>
<keyword evidence="5" id="KW-0378">Hydrolase</keyword>
<comment type="cofactor">
    <cofactor evidence="1">
        <name>Ca(2+)</name>
        <dbReference type="ChEBI" id="CHEBI:29108"/>
    </cofactor>
</comment>
<gene>
    <name evidence="9" type="ORF">RI845_03240</name>
</gene>
<evidence type="ECO:0000256" key="4">
    <source>
        <dbReference type="ARBA" id="ARBA00022729"/>
    </source>
</evidence>
<dbReference type="Pfam" id="PF00884">
    <property type="entry name" value="Sulfatase"/>
    <property type="match status" value="1"/>
</dbReference>
<feature type="signal peptide" evidence="7">
    <location>
        <begin position="1"/>
        <end position="24"/>
    </location>
</feature>
<name>A0ABY9TKI8_9GAMM</name>
<keyword evidence="3" id="KW-0479">Metal-binding</keyword>
<evidence type="ECO:0000256" key="7">
    <source>
        <dbReference type="SAM" id="SignalP"/>
    </source>
</evidence>
<feature type="domain" description="Sulfatase N-terminal" evidence="8">
    <location>
        <begin position="36"/>
        <end position="388"/>
    </location>
</feature>
<evidence type="ECO:0000259" key="8">
    <source>
        <dbReference type="Pfam" id="PF00884"/>
    </source>
</evidence>
<evidence type="ECO:0000313" key="9">
    <source>
        <dbReference type="EMBL" id="WNC69180.1"/>
    </source>
</evidence>
<evidence type="ECO:0000313" key="10">
    <source>
        <dbReference type="Proteomes" id="UP001248581"/>
    </source>
</evidence>
<dbReference type="CDD" id="cd16030">
    <property type="entry name" value="iduronate-2-sulfatase"/>
    <property type="match status" value="1"/>
</dbReference>
<dbReference type="SUPFAM" id="SSF53649">
    <property type="entry name" value="Alkaline phosphatase-like"/>
    <property type="match status" value="1"/>
</dbReference>
<dbReference type="InterPro" id="IPR035874">
    <property type="entry name" value="IDS"/>
</dbReference>
<keyword evidence="10" id="KW-1185">Reference proteome</keyword>
<feature type="chain" id="PRO_5045308492" evidence="7">
    <location>
        <begin position="25"/>
        <end position="482"/>
    </location>
</feature>
<accession>A0ABY9TKI8</accession>
<reference evidence="10" key="1">
    <citation type="submission" date="2023-09" db="EMBL/GenBank/DDBJ databases">
        <authorList>
            <person name="Li S."/>
            <person name="Li X."/>
            <person name="Zhang C."/>
            <person name="Zhao Z."/>
        </authorList>
    </citation>
    <scope>NUCLEOTIDE SEQUENCE [LARGE SCALE GENOMIC DNA]</scope>
    <source>
        <strain evidence="10">SQ345</strain>
    </source>
</reference>
<organism evidence="9 10">
    <name type="scientific">Thalassotalea nanhaiensis</name>
    <dbReference type="NCBI Taxonomy" id="3065648"/>
    <lineage>
        <taxon>Bacteria</taxon>
        <taxon>Pseudomonadati</taxon>
        <taxon>Pseudomonadota</taxon>
        <taxon>Gammaproteobacteria</taxon>
        <taxon>Alteromonadales</taxon>
        <taxon>Colwelliaceae</taxon>
        <taxon>Thalassotalea</taxon>
    </lineage>
</organism>
<keyword evidence="4 7" id="KW-0732">Signal</keyword>
<evidence type="ECO:0000256" key="2">
    <source>
        <dbReference type="ARBA" id="ARBA00008779"/>
    </source>
</evidence>
<evidence type="ECO:0000256" key="6">
    <source>
        <dbReference type="ARBA" id="ARBA00022837"/>
    </source>
</evidence>